<feature type="transmembrane region" description="Helical" evidence="1">
    <location>
        <begin position="150"/>
        <end position="173"/>
    </location>
</feature>
<protein>
    <submittedName>
        <fullName evidence="2">Uncharacterized protein</fullName>
    </submittedName>
</protein>
<keyword evidence="1" id="KW-1133">Transmembrane helix</keyword>
<evidence type="ECO:0000313" key="2">
    <source>
        <dbReference type="EMBL" id="MFC6011671.1"/>
    </source>
</evidence>
<name>A0ABW1JRU5_9NOCA</name>
<evidence type="ECO:0000313" key="3">
    <source>
        <dbReference type="Proteomes" id="UP001596223"/>
    </source>
</evidence>
<feature type="transmembrane region" description="Helical" evidence="1">
    <location>
        <begin position="12"/>
        <end position="35"/>
    </location>
</feature>
<organism evidence="2 3">
    <name type="scientific">Nocardia lasii</name>
    <dbReference type="NCBI Taxonomy" id="1616107"/>
    <lineage>
        <taxon>Bacteria</taxon>
        <taxon>Bacillati</taxon>
        <taxon>Actinomycetota</taxon>
        <taxon>Actinomycetes</taxon>
        <taxon>Mycobacteriales</taxon>
        <taxon>Nocardiaceae</taxon>
        <taxon>Nocardia</taxon>
    </lineage>
</organism>
<sequence length="227" mass="24847">MASASSESRDHHLLGKGLSATSLAALFLLLRMFAITDYDWDNAFRLADTLDLNDVVSMVLGTLMADPILGATVVAVLWPAAIVTRIRLGRPSWADAGNVAWLIIVTLFAVSLLWSFHMWWVLVVTVAIVVLVLVLLRASKHGEDRRAATIAHWYATGTLVILTVLGLVVAALLRVPWAPLERIETKDGPVIGFVMRVSPGYLDVLVDSDRAMIVIDTDHVTAREEVD</sequence>
<dbReference type="RefSeq" id="WP_378603791.1">
    <property type="nucleotide sequence ID" value="NZ_JBHSQN010000006.1"/>
</dbReference>
<gene>
    <name evidence="2" type="ORF">ACFP3H_11460</name>
</gene>
<proteinExistence type="predicted"/>
<keyword evidence="1" id="KW-0812">Transmembrane</keyword>
<feature type="transmembrane region" description="Helical" evidence="1">
    <location>
        <begin position="119"/>
        <end position="138"/>
    </location>
</feature>
<reference evidence="3" key="1">
    <citation type="journal article" date="2019" name="Int. J. Syst. Evol. Microbiol.">
        <title>The Global Catalogue of Microorganisms (GCM) 10K type strain sequencing project: providing services to taxonomists for standard genome sequencing and annotation.</title>
        <authorList>
            <consortium name="The Broad Institute Genomics Platform"/>
            <consortium name="The Broad Institute Genome Sequencing Center for Infectious Disease"/>
            <person name="Wu L."/>
            <person name="Ma J."/>
        </authorList>
    </citation>
    <scope>NUCLEOTIDE SEQUENCE [LARGE SCALE GENOMIC DNA]</scope>
    <source>
        <strain evidence="3">CCUG 36956</strain>
    </source>
</reference>
<evidence type="ECO:0000256" key="1">
    <source>
        <dbReference type="SAM" id="Phobius"/>
    </source>
</evidence>
<keyword evidence="1" id="KW-0472">Membrane</keyword>
<keyword evidence="3" id="KW-1185">Reference proteome</keyword>
<feature type="transmembrane region" description="Helical" evidence="1">
    <location>
        <begin position="93"/>
        <end position="113"/>
    </location>
</feature>
<feature type="transmembrane region" description="Helical" evidence="1">
    <location>
        <begin position="55"/>
        <end position="81"/>
    </location>
</feature>
<comment type="caution">
    <text evidence="2">The sequence shown here is derived from an EMBL/GenBank/DDBJ whole genome shotgun (WGS) entry which is preliminary data.</text>
</comment>
<dbReference type="Proteomes" id="UP001596223">
    <property type="component" value="Unassembled WGS sequence"/>
</dbReference>
<dbReference type="EMBL" id="JBHSQN010000006">
    <property type="protein sequence ID" value="MFC6011671.1"/>
    <property type="molecule type" value="Genomic_DNA"/>
</dbReference>
<accession>A0ABW1JRU5</accession>